<name>A0ABW3QCE4_9BACT</name>
<protein>
    <submittedName>
        <fullName evidence="2">Conjugal transfer protein TraO</fullName>
    </submittedName>
</protein>
<feature type="signal peptide" evidence="1">
    <location>
        <begin position="1"/>
        <end position="20"/>
    </location>
</feature>
<reference evidence="3" key="1">
    <citation type="journal article" date="2019" name="Int. J. Syst. Evol. Microbiol.">
        <title>The Global Catalogue of Microorganisms (GCM) 10K type strain sequencing project: providing services to taxonomists for standard genome sequencing and annotation.</title>
        <authorList>
            <consortium name="The Broad Institute Genomics Platform"/>
            <consortium name="The Broad Institute Genome Sequencing Center for Infectious Disease"/>
            <person name="Wu L."/>
            <person name="Ma J."/>
        </authorList>
    </citation>
    <scope>NUCLEOTIDE SEQUENCE [LARGE SCALE GENOMIC DNA]</scope>
    <source>
        <strain evidence="3">CCUG 55608</strain>
    </source>
</reference>
<accession>A0ABW3QCE4</accession>
<dbReference type="InterPro" id="IPR018899">
    <property type="entry name" value="Conjug_transposon_Tra0"/>
</dbReference>
<dbReference type="Pfam" id="PF10626">
    <property type="entry name" value="TraO"/>
    <property type="match status" value="1"/>
</dbReference>
<evidence type="ECO:0000256" key="1">
    <source>
        <dbReference type="SAM" id="SignalP"/>
    </source>
</evidence>
<comment type="caution">
    <text evidence="2">The sequence shown here is derived from an EMBL/GenBank/DDBJ whole genome shotgun (WGS) entry which is preliminary data.</text>
</comment>
<dbReference type="Proteomes" id="UP001597116">
    <property type="component" value="Unassembled WGS sequence"/>
</dbReference>
<organism evidence="2 3">
    <name type="scientific">Larkinella insperata</name>
    <dbReference type="NCBI Taxonomy" id="332158"/>
    <lineage>
        <taxon>Bacteria</taxon>
        <taxon>Pseudomonadati</taxon>
        <taxon>Bacteroidota</taxon>
        <taxon>Cytophagia</taxon>
        <taxon>Cytophagales</taxon>
        <taxon>Spirosomataceae</taxon>
        <taxon>Larkinella</taxon>
    </lineage>
</organism>
<keyword evidence="1" id="KW-0732">Signal</keyword>
<dbReference type="RefSeq" id="WP_134038313.1">
    <property type="nucleotide sequence ID" value="NZ_JBHTLP010000044.1"/>
</dbReference>
<keyword evidence="3" id="KW-1185">Reference proteome</keyword>
<proteinExistence type="predicted"/>
<feature type="chain" id="PRO_5045497420" evidence="1">
    <location>
        <begin position="21"/>
        <end position="195"/>
    </location>
</feature>
<evidence type="ECO:0000313" key="2">
    <source>
        <dbReference type="EMBL" id="MFD1145352.1"/>
    </source>
</evidence>
<evidence type="ECO:0000313" key="3">
    <source>
        <dbReference type="Proteomes" id="UP001597116"/>
    </source>
</evidence>
<gene>
    <name evidence="2" type="ORF">ACFQ4C_29775</name>
</gene>
<sequence>MKKLWITALISLSYCISAKAQLHQAGQTAFEVSAGAVDGFRLPNQDNFGYFAGAAFSKYQTRYFYWKTGVHLNQKNYAYDAATVPLQQWLGTAEAYTRVYGRVSRSLIINAGVGVAGGYESINGDKRTVEGARIANRSKWIFGPTVAIEAEYLLTGSLVLLVRAKEHYLFRSSVTPTRFNAGIGIKIILPANDEE</sequence>
<dbReference type="EMBL" id="JBHTLP010000044">
    <property type="protein sequence ID" value="MFD1145352.1"/>
    <property type="molecule type" value="Genomic_DNA"/>
</dbReference>